<proteinExistence type="predicted"/>
<gene>
    <name evidence="2" type="ORF">HU752_019370</name>
</gene>
<name>A0A9E6PGU6_9PSED</name>
<dbReference type="EMBL" id="CP077093">
    <property type="protein sequence ID" value="QXI26120.1"/>
    <property type="molecule type" value="Genomic_DNA"/>
</dbReference>
<evidence type="ECO:0000313" key="2">
    <source>
        <dbReference type="EMBL" id="QXI26120.1"/>
    </source>
</evidence>
<organism evidence="2 3">
    <name type="scientific">Pseudomonas vanderleydeniana</name>
    <dbReference type="NCBI Taxonomy" id="2745495"/>
    <lineage>
        <taxon>Bacteria</taxon>
        <taxon>Pseudomonadati</taxon>
        <taxon>Pseudomonadota</taxon>
        <taxon>Gammaproteobacteria</taxon>
        <taxon>Pseudomonadales</taxon>
        <taxon>Pseudomonadaceae</taxon>
        <taxon>Pseudomonas</taxon>
    </lineage>
</organism>
<sequence>MKSRFVVIPALPPHRACHPRNGHAFDAGLAQPGFDIYDNQEKCRIVASFPSQAEAQRACAEKNRSTPCEPQPSAETTSSKACEANGSPWASPSAGSWVETDALSSDLVNDRGHSIHFQAERLSGRLSTLASDLARQSMILAEAGYVEIAHAALIESRKLEDAVSAMQAIDWQPSSTAPAWPYAGSED</sequence>
<evidence type="ECO:0000313" key="3">
    <source>
        <dbReference type="Proteomes" id="UP000634530"/>
    </source>
</evidence>
<dbReference type="RefSeq" id="WP_186679236.1">
    <property type="nucleotide sequence ID" value="NZ_CP077093.1"/>
</dbReference>
<accession>A0A9E6PGU6</accession>
<dbReference type="Proteomes" id="UP000634530">
    <property type="component" value="Chromosome"/>
</dbReference>
<feature type="compositionally biased region" description="Polar residues" evidence="1">
    <location>
        <begin position="65"/>
        <end position="80"/>
    </location>
</feature>
<evidence type="ECO:0000256" key="1">
    <source>
        <dbReference type="SAM" id="MobiDB-lite"/>
    </source>
</evidence>
<dbReference type="AlphaFoldDB" id="A0A9E6PGU6"/>
<reference evidence="2 3" key="2">
    <citation type="journal article" date="2021" name="Microorganisms">
        <title>The Ever-Expanding Pseudomonas Genus: Description of 43 New Species and Partition of the Pseudomonas putida Group.</title>
        <authorList>
            <person name="Girard L."/>
            <person name="Lood C."/>
            <person name="Hofte M."/>
            <person name="Vandamme P."/>
            <person name="Rokni-Zadeh H."/>
            <person name="van Noort V."/>
            <person name="Lavigne R."/>
            <person name="De Mot R."/>
        </authorList>
    </citation>
    <scope>NUCLEOTIDE SEQUENCE [LARGE SCALE GENOMIC DNA]</scope>
    <source>
        <strain evidence="2 3">RW8P3</strain>
    </source>
</reference>
<dbReference type="KEGG" id="pvw:HU752_019370"/>
<reference evidence="2 3" key="1">
    <citation type="journal article" date="2020" name="Microorganisms">
        <title>Reliable Identification of Environmental Pseudomonas Isolates Using the rpoD Gene.</title>
        <authorList>
            <consortium name="The Broad Institute Genome Sequencing Platform"/>
            <person name="Girard L."/>
            <person name="Lood C."/>
            <person name="Rokni-Zadeh H."/>
            <person name="van Noort V."/>
            <person name="Lavigne R."/>
            <person name="De Mot R."/>
        </authorList>
    </citation>
    <scope>NUCLEOTIDE SEQUENCE [LARGE SCALE GENOMIC DNA]</scope>
    <source>
        <strain evidence="2 3">RW8P3</strain>
    </source>
</reference>
<keyword evidence="3" id="KW-1185">Reference proteome</keyword>
<protein>
    <submittedName>
        <fullName evidence="2">Uncharacterized protein</fullName>
    </submittedName>
</protein>
<feature type="region of interest" description="Disordered" evidence="1">
    <location>
        <begin position="62"/>
        <end position="95"/>
    </location>
</feature>